<dbReference type="Gene3D" id="3.30.1370.50">
    <property type="entry name" value="R3H-like domain"/>
    <property type="match status" value="1"/>
</dbReference>
<dbReference type="SMART" id="SM00393">
    <property type="entry name" value="R3H"/>
    <property type="match status" value="1"/>
</dbReference>
<dbReference type="EMBL" id="DTIN01000040">
    <property type="protein sequence ID" value="HFX14249.1"/>
    <property type="molecule type" value="Genomic_DNA"/>
</dbReference>
<gene>
    <name evidence="4" type="ORF">ENW00_08955</name>
</gene>
<accession>A0A7C3ML06</accession>
<dbReference type="Pfam" id="PF19568">
    <property type="entry name" value="Spore_III_AA"/>
    <property type="match status" value="1"/>
</dbReference>
<sequence>MLVQQIVDDLDKFLSIFPADIKEKLEKDSDVKDLIEVVLDLGREIEARFYKKTIIFEGRYTTEEDLNYIIARVGEFSGDKRAGIERTLHRISAIENRHGRIIGLTCRVGRAVLGTVDIIRDVIESGKNILLLGKPGVGKTTLLRETARVLADELGKRVIIIDTSNEIGGDGDIPHPAIGRARRMQVPNPSKQHDVMIEAVENHMPEVIVIDEIGTELEAKAARTIAERGVQLIGTAHGITLQNLLLNPTLSDLVGGIQVVTLSDEEAKRRGTQKTVLERKAPPTFQVVVEIQERDKLAIHHDVAKTVDALLRGYIIRPEIRVRTAEGEVKKVEASVLEISSQETEESVVKIDKKTDVLKIYPYGISRNRLEKAIRNLGVPAFIVKNLSEANCLLILKAHQKRAKDLLKEAEKRKIDIAVLRSNTVTQIERFLGERFGIKTVGGKSSEEEEALREAQEGIEYVLTHEEPYELSPQPAYIRRLQHQLIQQYGLHSESVGVEPFRKVKIFPA</sequence>
<name>A0A7C3ML06_DICTH</name>
<proteinExistence type="predicted"/>
<dbReference type="SUPFAM" id="SSF82708">
    <property type="entry name" value="R3H domain"/>
    <property type="match status" value="1"/>
</dbReference>
<dbReference type="Gene3D" id="3.40.50.300">
    <property type="entry name" value="P-loop containing nucleotide triphosphate hydrolases"/>
    <property type="match status" value="1"/>
</dbReference>
<dbReference type="InterPro" id="IPR034081">
    <property type="entry name" value="R3H_AAA"/>
</dbReference>
<dbReference type="PROSITE" id="PS51061">
    <property type="entry name" value="R3H"/>
    <property type="match status" value="1"/>
</dbReference>
<reference evidence="4" key="1">
    <citation type="journal article" date="2020" name="mSystems">
        <title>Genome- and Community-Level Interaction Insights into Carbon Utilization and Element Cycling Functions of Hydrothermarchaeota in Hydrothermal Sediment.</title>
        <authorList>
            <person name="Zhou Z."/>
            <person name="Liu Y."/>
            <person name="Xu W."/>
            <person name="Pan J."/>
            <person name="Luo Z.H."/>
            <person name="Li M."/>
        </authorList>
    </citation>
    <scope>NUCLEOTIDE SEQUENCE [LARGE SCALE GENOMIC DNA]</scope>
    <source>
        <strain evidence="4">SpSt-81</strain>
    </source>
</reference>
<evidence type="ECO:0000256" key="2">
    <source>
        <dbReference type="ARBA" id="ARBA00022840"/>
    </source>
</evidence>
<dbReference type="Pfam" id="PF01424">
    <property type="entry name" value="R3H"/>
    <property type="match status" value="1"/>
</dbReference>
<evidence type="ECO:0000313" key="4">
    <source>
        <dbReference type="EMBL" id="HFX14249.1"/>
    </source>
</evidence>
<dbReference type="InterPro" id="IPR058670">
    <property type="entry name" value="PTPase_dom"/>
</dbReference>
<feature type="domain" description="R3H" evidence="3">
    <location>
        <begin position="445"/>
        <end position="509"/>
    </location>
</feature>
<dbReference type="PANTHER" id="PTHR20953:SF3">
    <property type="entry name" value="P-LOOP CONTAINING NUCLEOSIDE TRIPHOSPHATE HYDROLASES SUPERFAMILY PROTEIN"/>
    <property type="match status" value="1"/>
</dbReference>
<dbReference type="AlphaFoldDB" id="A0A7C3ML06"/>
<dbReference type="Pfam" id="PF25516">
    <property type="entry name" value="PTPase"/>
    <property type="match status" value="1"/>
</dbReference>
<dbReference type="CDD" id="cd00009">
    <property type="entry name" value="AAA"/>
    <property type="match status" value="1"/>
</dbReference>
<dbReference type="InterPro" id="IPR045735">
    <property type="entry name" value="Spore_III_AA_AAA+_ATPase"/>
</dbReference>
<dbReference type="InterPro" id="IPR001374">
    <property type="entry name" value="R3H_dom"/>
</dbReference>
<protein>
    <submittedName>
        <fullName evidence="4">AAA family ATPase</fullName>
    </submittedName>
</protein>
<keyword evidence="1" id="KW-0547">Nucleotide-binding</keyword>
<dbReference type="GO" id="GO:0005524">
    <property type="term" value="F:ATP binding"/>
    <property type="evidence" value="ECO:0007669"/>
    <property type="project" value="UniProtKB-KW"/>
</dbReference>
<dbReference type="SMART" id="SM00382">
    <property type="entry name" value="AAA"/>
    <property type="match status" value="1"/>
</dbReference>
<dbReference type="CDD" id="cd02645">
    <property type="entry name" value="R3H_AAA"/>
    <property type="match status" value="1"/>
</dbReference>
<organism evidence="4">
    <name type="scientific">Dictyoglomus thermophilum</name>
    <dbReference type="NCBI Taxonomy" id="14"/>
    <lineage>
        <taxon>Bacteria</taxon>
        <taxon>Pseudomonadati</taxon>
        <taxon>Dictyoglomota</taxon>
        <taxon>Dictyoglomia</taxon>
        <taxon>Dictyoglomales</taxon>
        <taxon>Dictyoglomaceae</taxon>
        <taxon>Dictyoglomus</taxon>
    </lineage>
</organism>
<comment type="caution">
    <text evidence="4">The sequence shown here is derived from an EMBL/GenBank/DDBJ whole genome shotgun (WGS) entry which is preliminary data.</text>
</comment>
<dbReference type="InterPro" id="IPR036867">
    <property type="entry name" value="R3H_dom_sf"/>
</dbReference>
<dbReference type="GO" id="GO:0003676">
    <property type="term" value="F:nucleic acid binding"/>
    <property type="evidence" value="ECO:0007669"/>
    <property type="project" value="UniProtKB-UniRule"/>
</dbReference>
<dbReference type="PROSITE" id="PS50096">
    <property type="entry name" value="IQ"/>
    <property type="match status" value="1"/>
</dbReference>
<keyword evidence="2" id="KW-0067">ATP-binding</keyword>
<dbReference type="InterPro" id="IPR027417">
    <property type="entry name" value="P-loop_NTPase"/>
</dbReference>
<evidence type="ECO:0000256" key="1">
    <source>
        <dbReference type="ARBA" id="ARBA00022741"/>
    </source>
</evidence>
<dbReference type="InterPro" id="IPR003593">
    <property type="entry name" value="AAA+_ATPase"/>
</dbReference>
<dbReference type="SUPFAM" id="SSF52540">
    <property type="entry name" value="P-loop containing nucleoside triphosphate hydrolases"/>
    <property type="match status" value="1"/>
</dbReference>
<evidence type="ECO:0000259" key="3">
    <source>
        <dbReference type="PROSITE" id="PS51061"/>
    </source>
</evidence>
<dbReference type="PANTHER" id="PTHR20953">
    <property type="entry name" value="KINASE-RELATED"/>
    <property type="match status" value="1"/>
</dbReference>